<comment type="caution">
    <text evidence="7">The sequence shown here is derived from an EMBL/GenBank/DDBJ whole genome shotgun (WGS) entry which is preliminary data.</text>
</comment>
<dbReference type="SUPFAM" id="SSF56801">
    <property type="entry name" value="Acetyl-CoA synthetase-like"/>
    <property type="match status" value="1"/>
</dbReference>
<dbReference type="Pfam" id="PF00501">
    <property type="entry name" value="AMP-binding"/>
    <property type="match status" value="1"/>
</dbReference>
<feature type="domain" description="AMP-dependent synthetase/ligase" evidence="5">
    <location>
        <begin position="16"/>
        <end position="376"/>
    </location>
</feature>
<evidence type="ECO:0000313" key="8">
    <source>
        <dbReference type="Proteomes" id="UP001596058"/>
    </source>
</evidence>
<dbReference type="EMBL" id="JBHSPA010000029">
    <property type="protein sequence ID" value="MFC5827528.1"/>
    <property type="molecule type" value="Genomic_DNA"/>
</dbReference>
<evidence type="ECO:0000259" key="6">
    <source>
        <dbReference type="Pfam" id="PF13193"/>
    </source>
</evidence>
<dbReference type="PANTHER" id="PTHR43859">
    <property type="entry name" value="ACYL-ACTIVATING ENZYME"/>
    <property type="match status" value="1"/>
</dbReference>
<dbReference type="InterPro" id="IPR025110">
    <property type="entry name" value="AMP-bd_C"/>
</dbReference>
<reference evidence="8" key="1">
    <citation type="journal article" date="2019" name="Int. J. Syst. Evol. Microbiol.">
        <title>The Global Catalogue of Microorganisms (GCM) 10K type strain sequencing project: providing services to taxonomists for standard genome sequencing and annotation.</title>
        <authorList>
            <consortium name="The Broad Institute Genomics Platform"/>
            <consortium name="The Broad Institute Genome Sequencing Center for Infectious Disease"/>
            <person name="Wu L."/>
            <person name="Ma J."/>
        </authorList>
    </citation>
    <scope>NUCLEOTIDE SEQUENCE [LARGE SCALE GENOMIC DNA]</scope>
    <source>
        <strain evidence="8">CCUG 53903</strain>
    </source>
</reference>
<dbReference type="Pfam" id="PF13193">
    <property type="entry name" value="AMP-binding_C"/>
    <property type="match status" value="1"/>
</dbReference>
<evidence type="ECO:0000259" key="5">
    <source>
        <dbReference type="Pfam" id="PF00501"/>
    </source>
</evidence>
<dbReference type="InterPro" id="IPR020845">
    <property type="entry name" value="AMP-binding_CS"/>
</dbReference>
<keyword evidence="4" id="KW-0443">Lipid metabolism</keyword>
<accession>A0ABW1CRN7</accession>
<keyword evidence="3" id="KW-0276">Fatty acid metabolism</keyword>
<evidence type="ECO:0000256" key="1">
    <source>
        <dbReference type="ARBA" id="ARBA00006432"/>
    </source>
</evidence>
<proteinExistence type="inferred from homology"/>
<dbReference type="Proteomes" id="UP001596058">
    <property type="component" value="Unassembled WGS sequence"/>
</dbReference>
<dbReference type="InterPro" id="IPR000873">
    <property type="entry name" value="AMP-dep_synth/lig_dom"/>
</dbReference>
<sequence>MGTGLSYEPLTPTSFLQRSAAVFGPRLAVVDGELKLTYAGLWDRVQRLAGALAAAGTRRGDRVAVLAANGHLLLEATFGVPAAGAVMVPMNIRLSASELAYMLDHAEVSVLLHDDELTELAQAAAKGGRVRLVPGAEYEALVAGAEPLLVPVEDELTPLSINYTSGTTGRPKGVVYHHRGAYLQALAMALHTKLDAGSGYLWTLPMFHCHGWCFPWAVTLAGGRHVCLPKVEPGEAWRLIREHRVTHLCGAPTVLTSLLAHHAAPDAALDPRLLACVGGAPPSPVLLRRALRAGIDVIHLYGLTETYGPAVICQPQPEWSGLDAAELAVLNARQGVGNVIAQRIRVVDGDGGDVPADATTIGEIAVRGNDVMLGYHRDPAATEKAAPDGWFRTGDLGVVHPDGYVRVVDRAKDVIISGGENIASIEVENALVSHPGVQEAAVVARPDEHWGEVPVAYVSLAPGANATGAELIEHVRDRLAHFKAPKAVYFGELPKTSTGKIQKNVLRDRAGRAD</sequence>
<protein>
    <submittedName>
        <fullName evidence="7">AMP-binding protein</fullName>
    </submittedName>
</protein>
<name>A0ABW1CRN7_9ACTN</name>
<dbReference type="InterPro" id="IPR045851">
    <property type="entry name" value="AMP-bd_C_sf"/>
</dbReference>
<dbReference type="InterPro" id="IPR042099">
    <property type="entry name" value="ANL_N_sf"/>
</dbReference>
<evidence type="ECO:0000256" key="2">
    <source>
        <dbReference type="ARBA" id="ARBA00022598"/>
    </source>
</evidence>
<dbReference type="Gene3D" id="3.40.50.12780">
    <property type="entry name" value="N-terminal domain of ligase-like"/>
    <property type="match status" value="1"/>
</dbReference>
<dbReference type="Gene3D" id="3.30.300.30">
    <property type="match status" value="1"/>
</dbReference>
<comment type="similarity">
    <text evidence="1">Belongs to the ATP-dependent AMP-binding enzyme family.</text>
</comment>
<evidence type="ECO:0000313" key="7">
    <source>
        <dbReference type="EMBL" id="MFC5827528.1"/>
    </source>
</evidence>
<dbReference type="RefSeq" id="WP_379517027.1">
    <property type="nucleotide sequence ID" value="NZ_JBHSPA010000029.1"/>
</dbReference>
<keyword evidence="2" id="KW-0436">Ligase</keyword>
<feature type="domain" description="AMP-binding enzyme C-terminal" evidence="6">
    <location>
        <begin position="426"/>
        <end position="500"/>
    </location>
</feature>
<dbReference type="PANTHER" id="PTHR43859:SF4">
    <property type="entry name" value="BUTANOATE--COA LIGASE AAE1-RELATED"/>
    <property type="match status" value="1"/>
</dbReference>
<organism evidence="7 8">
    <name type="scientific">Nonomuraea insulae</name>
    <dbReference type="NCBI Taxonomy" id="1616787"/>
    <lineage>
        <taxon>Bacteria</taxon>
        <taxon>Bacillati</taxon>
        <taxon>Actinomycetota</taxon>
        <taxon>Actinomycetes</taxon>
        <taxon>Streptosporangiales</taxon>
        <taxon>Streptosporangiaceae</taxon>
        <taxon>Nonomuraea</taxon>
    </lineage>
</organism>
<gene>
    <name evidence="7" type="ORF">ACFPZ3_27005</name>
</gene>
<keyword evidence="8" id="KW-1185">Reference proteome</keyword>
<evidence type="ECO:0000256" key="4">
    <source>
        <dbReference type="ARBA" id="ARBA00023098"/>
    </source>
</evidence>
<evidence type="ECO:0000256" key="3">
    <source>
        <dbReference type="ARBA" id="ARBA00022832"/>
    </source>
</evidence>
<dbReference type="PROSITE" id="PS00455">
    <property type="entry name" value="AMP_BINDING"/>
    <property type="match status" value="1"/>
</dbReference>